<evidence type="ECO:0000256" key="1">
    <source>
        <dbReference type="SAM" id="SignalP"/>
    </source>
</evidence>
<dbReference type="AlphaFoldDB" id="A0A151ZIN7"/>
<gene>
    <name evidence="2" type="ORF">DLAC_05261</name>
</gene>
<proteinExistence type="predicted"/>
<reference evidence="2 3" key="1">
    <citation type="submission" date="2015-12" db="EMBL/GenBank/DDBJ databases">
        <title>Dictyostelia acquired genes for synthesis and detection of signals that induce cell-type specialization by lateral gene transfer from prokaryotes.</title>
        <authorList>
            <person name="Gloeckner G."/>
            <person name="Schaap P."/>
        </authorList>
    </citation>
    <scope>NUCLEOTIDE SEQUENCE [LARGE SCALE GENOMIC DNA]</scope>
    <source>
        <strain evidence="2 3">TK</strain>
    </source>
</reference>
<dbReference type="InParanoid" id="A0A151ZIN7"/>
<protein>
    <submittedName>
        <fullName evidence="2">Uncharacterized protein</fullName>
    </submittedName>
</protein>
<feature type="signal peptide" evidence="1">
    <location>
        <begin position="1"/>
        <end position="22"/>
    </location>
</feature>
<evidence type="ECO:0000313" key="3">
    <source>
        <dbReference type="Proteomes" id="UP000076078"/>
    </source>
</evidence>
<evidence type="ECO:0000313" key="2">
    <source>
        <dbReference type="EMBL" id="KYQ93861.1"/>
    </source>
</evidence>
<accession>A0A151ZIN7</accession>
<keyword evidence="3" id="KW-1185">Reference proteome</keyword>
<dbReference type="Proteomes" id="UP000076078">
    <property type="component" value="Unassembled WGS sequence"/>
</dbReference>
<sequence>MVKSILLIILVITILYLTCCDACYSAYCQQSYGNCKSCMCSSGHSLACGWTGGGCVCASGSATKAFEEKGQLEYIEKGEDQSDENVNFNIELNEIVNNQPPPNFICSIDGTSGKGSFVFQGFIGYDQTVTCTKYASSTITSYSWAVHNGCKNGGSLVVTANMINFSCKCTKFNGCSSVSNILYYTY</sequence>
<comment type="caution">
    <text evidence="2">The sequence shown here is derived from an EMBL/GenBank/DDBJ whole genome shotgun (WGS) entry which is preliminary data.</text>
</comment>
<keyword evidence="1" id="KW-0732">Signal</keyword>
<name>A0A151ZIN7_TIELA</name>
<dbReference type="EMBL" id="LODT01000025">
    <property type="protein sequence ID" value="KYQ93861.1"/>
    <property type="molecule type" value="Genomic_DNA"/>
</dbReference>
<organism evidence="2 3">
    <name type="scientific">Tieghemostelium lacteum</name>
    <name type="common">Slime mold</name>
    <name type="synonym">Dictyostelium lacteum</name>
    <dbReference type="NCBI Taxonomy" id="361077"/>
    <lineage>
        <taxon>Eukaryota</taxon>
        <taxon>Amoebozoa</taxon>
        <taxon>Evosea</taxon>
        <taxon>Eumycetozoa</taxon>
        <taxon>Dictyostelia</taxon>
        <taxon>Dictyosteliales</taxon>
        <taxon>Raperosteliaceae</taxon>
        <taxon>Tieghemostelium</taxon>
    </lineage>
</organism>
<dbReference type="OrthoDB" id="22206at2759"/>
<feature type="chain" id="PRO_5007593362" evidence="1">
    <location>
        <begin position="23"/>
        <end position="186"/>
    </location>
</feature>